<reference evidence="2 3" key="1">
    <citation type="submission" date="2021-05" db="EMBL/GenBank/DDBJ databases">
        <title>Genome Assembly of Synthetic Allotetraploid Brassica napus Reveals Homoeologous Exchanges between Subgenomes.</title>
        <authorList>
            <person name="Davis J.T."/>
        </authorList>
    </citation>
    <scope>NUCLEOTIDE SEQUENCE [LARGE SCALE GENOMIC DNA]</scope>
    <source>
        <strain evidence="3">cv. Da-Ae</strain>
        <tissue evidence="2">Seedling</tissue>
    </source>
</reference>
<feature type="compositionally biased region" description="Low complexity" evidence="1">
    <location>
        <begin position="31"/>
        <end position="46"/>
    </location>
</feature>
<dbReference type="EMBL" id="JAGKQM010000007">
    <property type="protein sequence ID" value="KAH0919364.1"/>
    <property type="molecule type" value="Genomic_DNA"/>
</dbReference>
<gene>
    <name evidence="2" type="ORF">HID58_027024</name>
</gene>
<dbReference type="Proteomes" id="UP000824890">
    <property type="component" value="Unassembled WGS sequence"/>
</dbReference>
<name>A0ABQ8CQM2_BRANA</name>
<protein>
    <recommendedName>
        <fullName evidence="4">Post-SET domain-containing protein</fullName>
    </recommendedName>
</protein>
<evidence type="ECO:0000256" key="1">
    <source>
        <dbReference type="SAM" id="MobiDB-lite"/>
    </source>
</evidence>
<proteinExistence type="predicted"/>
<comment type="caution">
    <text evidence="2">The sequence shown here is derived from an EMBL/GenBank/DDBJ whole genome shotgun (WGS) entry which is preliminary data.</text>
</comment>
<evidence type="ECO:0000313" key="3">
    <source>
        <dbReference type="Proteomes" id="UP000824890"/>
    </source>
</evidence>
<evidence type="ECO:0000313" key="2">
    <source>
        <dbReference type="EMBL" id="KAH0919364.1"/>
    </source>
</evidence>
<organism evidence="2 3">
    <name type="scientific">Brassica napus</name>
    <name type="common">Rape</name>
    <dbReference type="NCBI Taxonomy" id="3708"/>
    <lineage>
        <taxon>Eukaryota</taxon>
        <taxon>Viridiplantae</taxon>
        <taxon>Streptophyta</taxon>
        <taxon>Embryophyta</taxon>
        <taxon>Tracheophyta</taxon>
        <taxon>Spermatophyta</taxon>
        <taxon>Magnoliopsida</taxon>
        <taxon>eudicotyledons</taxon>
        <taxon>Gunneridae</taxon>
        <taxon>Pentapetalae</taxon>
        <taxon>rosids</taxon>
        <taxon>malvids</taxon>
        <taxon>Brassicales</taxon>
        <taxon>Brassicaceae</taxon>
        <taxon>Brassiceae</taxon>
        <taxon>Brassica</taxon>
    </lineage>
</organism>
<evidence type="ECO:0008006" key="4">
    <source>
        <dbReference type="Google" id="ProtNLM"/>
    </source>
</evidence>
<feature type="region of interest" description="Disordered" evidence="1">
    <location>
        <begin position="19"/>
        <end position="63"/>
    </location>
</feature>
<keyword evidence="3" id="KW-1185">Reference proteome</keyword>
<accession>A0ABQ8CQM2</accession>
<sequence length="135" mass="15501">MTDGLQTCHEKALVRKNNLTTKVLGRPPPMSSSATSSETSSTSQSSVPFSGRRRLLQKSKLHEPDKIYQSQEETINHILHLLVPKSLFEKKQFMPYNEDVNVKRCECSDPSCNKWIDLYPHAQVTKRNMWANKLK</sequence>